<organism evidence="1">
    <name type="scientific">marine sediment metagenome</name>
    <dbReference type="NCBI Taxonomy" id="412755"/>
    <lineage>
        <taxon>unclassified sequences</taxon>
        <taxon>metagenomes</taxon>
        <taxon>ecological metagenomes</taxon>
    </lineage>
</organism>
<comment type="caution">
    <text evidence="1">The sequence shown here is derived from an EMBL/GenBank/DDBJ whole genome shotgun (WGS) entry which is preliminary data.</text>
</comment>
<name>A0A0F9VDT6_9ZZZZ</name>
<accession>A0A0F9VDT6</accession>
<proteinExistence type="predicted"/>
<gene>
    <name evidence="1" type="ORF">LCGC14_0418070</name>
</gene>
<reference evidence="1" key="1">
    <citation type="journal article" date="2015" name="Nature">
        <title>Complex archaea that bridge the gap between prokaryotes and eukaryotes.</title>
        <authorList>
            <person name="Spang A."/>
            <person name="Saw J.H."/>
            <person name="Jorgensen S.L."/>
            <person name="Zaremba-Niedzwiedzka K."/>
            <person name="Martijn J."/>
            <person name="Lind A.E."/>
            <person name="van Eijk R."/>
            <person name="Schleper C."/>
            <person name="Guy L."/>
            <person name="Ettema T.J."/>
        </authorList>
    </citation>
    <scope>NUCLEOTIDE SEQUENCE</scope>
</reference>
<protein>
    <submittedName>
        <fullName evidence="1">Uncharacterized protein</fullName>
    </submittedName>
</protein>
<evidence type="ECO:0000313" key="1">
    <source>
        <dbReference type="EMBL" id="KKN71741.1"/>
    </source>
</evidence>
<sequence length="211" mass="23662">MATALTTVTKVQLQLGISTDDDAIQDVVDGVNAGIENLIGVIFAQTTNTDEEYDMNRDFRVLVLKSRPVISFTRLQSKDSIDDFDSTDFTDIDTSDYVVDFTEGLITRTSNFFKGKRRYRVTYDSGYETVPADIEFAATKLASSLYDNRKTGNIETETLGQYSRTFAGEPGNWKNLGIDWVLDTYLARNVSWFGDAFRPGEAIDDTGFNSR</sequence>
<dbReference type="AlphaFoldDB" id="A0A0F9VDT6"/>
<dbReference type="EMBL" id="LAZR01000377">
    <property type="protein sequence ID" value="KKN71741.1"/>
    <property type="molecule type" value="Genomic_DNA"/>
</dbReference>